<dbReference type="InterPro" id="IPR050422">
    <property type="entry name" value="X-Pro_aminopeptidase_P"/>
</dbReference>
<dbReference type="InterPro" id="IPR000994">
    <property type="entry name" value="Pept_M24"/>
</dbReference>
<dbReference type="InterPro" id="IPR033740">
    <property type="entry name" value="Pept_M24B"/>
</dbReference>
<dbReference type="GO" id="GO:0046872">
    <property type="term" value="F:metal ion binding"/>
    <property type="evidence" value="ECO:0007669"/>
    <property type="project" value="UniProtKB-KW"/>
</dbReference>
<dbReference type="SUPFAM" id="SSF55920">
    <property type="entry name" value="Creatinase/aminopeptidase"/>
    <property type="match status" value="1"/>
</dbReference>
<dbReference type="GO" id="GO:0005737">
    <property type="term" value="C:cytoplasm"/>
    <property type="evidence" value="ECO:0007669"/>
    <property type="project" value="UniProtKB-ARBA"/>
</dbReference>
<dbReference type="PANTHER" id="PTHR43763:SF6">
    <property type="entry name" value="XAA-PRO AMINOPEPTIDASE 1"/>
    <property type="match status" value="1"/>
</dbReference>
<gene>
    <name evidence="7" type="ORF">FYJ29_03045</name>
</gene>
<evidence type="ECO:0000259" key="5">
    <source>
        <dbReference type="Pfam" id="PF01321"/>
    </source>
</evidence>
<dbReference type="Gene3D" id="3.40.350.10">
    <property type="entry name" value="Creatinase/prolidase N-terminal domain"/>
    <property type="match status" value="2"/>
</dbReference>
<reference evidence="7 8" key="1">
    <citation type="submission" date="2019-08" db="EMBL/GenBank/DDBJ databases">
        <title>In-depth cultivation of the pig gut microbiome towards novel bacterial diversity and tailored functional studies.</title>
        <authorList>
            <person name="Wylensek D."/>
            <person name="Hitch T.C.A."/>
            <person name="Clavel T."/>
        </authorList>
    </citation>
    <scope>NUCLEOTIDE SEQUENCE [LARGE SCALE GENOMIC DNA]</scope>
    <source>
        <strain evidence="7 8">Oil-RF-744-WCA-WT-10</strain>
    </source>
</reference>
<dbReference type="PANTHER" id="PTHR43763">
    <property type="entry name" value="XAA-PRO AMINOPEPTIDASE 1"/>
    <property type="match status" value="1"/>
</dbReference>
<protein>
    <submittedName>
        <fullName evidence="7">Aminopeptidase P family protein</fullName>
    </submittedName>
</protein>
<dbReference type="Pfam" id="PF16188">
    <property type="entry name" value="Peptidase_M24_C"/>
    <property type="match status" value="1"/>
</dbReference>
<evidence type="ECO:0000256" key="3">
    <source>
        <dbReference type="ARBA" id="ARBA00022801"/>
    </source>
</evidence>
<dbReference type="Pfam" id="PF16189">
    <property type="entry name" value="Creatinase_N_2"/>
    <property type="match status" value="1"/>
</dbReference>
<dbReference type="InterPro" id="IPR032416">
    <property type="entry name" value="Peptidase_M24_C"/>
</dbReference>
<evidence type="ECO:0000313" key="7">
    <source>
        <dbReference type="EMBL" id="MSS16746.1"/>
    </source>
</evidence>
<dbReference type="InterPro" id="IPR036005">
    <property type="entry name" value="Creatinase/aminopeptidase-like"/>
</dbReference>
<evidence type="ECO:0000256" key="1">
    <source>
        <dbReference type="ARBA" id="ARBA00008766"/>
    </source>
</evidence>
<comment type="similarity">
    <text evidence="1">Belongs to the peptidase M24B family.</text>
</comment>
<dbReference type="AlphaFoldDB" id="A0A6L5XCE9"/>
<evidence type="ECO:0000256" key="2">
    <source>
        <dbReference type="ARBA" id="ARBA00022723"/>
    </source>
</evidence>
<dbReference type="Pfam" id="PF01321">
    <property type="entry name" value="Creatinase_N"/>
    <property type="match status" value="1"/>
</dbReference>
<dbReference type="Gene3D" id="3.90.230.10">
    <property type="entry name" value="Creatinase/methionine aminopeptidase superfamily"/>
    <property type="match status" value="1"/>
</dbReference>
<proteinExistence type="inferred from homology"/>
<feature type="domain" description="Peptidase M24" evidence="4">
    <location>
        <begin position="310"/>
        <end position="521"/>
    </location>
</feature>
<keyword evidence="7" id="KW-0031">Aminopeptidase</keyword>
<evidence type="ECO:0000259" key="4">
    <source>
        <dbReference type="Pfam" id="PF00557"/>
    </source>
</evidence>
<dbReference type="SUPFAM" id="SSF53092">
    <property type="entry name" value="Creatinase/prolidase N-terminal domain"/>
    <property type="match status" value="1"/>
</dbReference>
<keyword evidence="8" id="KW-1185">Reference proteome</keyword>
<dbReference type="EMBL" id="VULT01000003">
    <property type="protein sequence ID" value="MSS16746.1"/>
    <property type="molecule type" value="Genomic_DNA"/>
</dbReference>
<dbReference type="CDD" id="cd01085">
    <property type="entry name" value="APP"/>
    <property type="match status" value="1"/>
</dbReference>
<feature type="domain" description="Creatinase N-terminal" evidence="5">
    <location>
        <begin position="9"/>
        <end position="132"/>
    </location>
</feature>
<organism evidence="7 8">
    <name type="scientific">Sodaliphilus pleomorphus</name>
    <dbReference type="NCBI Taxonomy" id="2606626"/>
    <lineage>
        <taxon>Bacteria</taxon>
        <taxon>Pseudomonadati</taxon>
        <taxon>Bacteroidota</taxon>
        <taxon>Bacteroidia</taxon>
        <taxon>Bacteroidales</taxon>
        <taxon>Muribaculaceae</taxon>
        <taxon>Sodaliphilus</taxon>
    </lineage>
</organism>
<evidence type="ECO:0000259" key="6">
    <source>
        <dbReference type="Pfam" id="PF16188"/>
    </source>
</evidence>
<dbReference type="InterPro" id="IPR029149">
    <property type="entry name" value="Creatin/AminoP/Spt16_N"/>
</dbReference>
<dbReference type="Pfam" id="PF00557">
    <property type="entry name" value="Peptidase_M24"/>
    <property type="match status" value="1"/>
</dbReference>
<keyword evidence="3" id="KW-0378">Hydrolase</keyword>
<dbReference type="GO" id="GO:0070006">
    <property type="term" value="F:metalloaminopeptidase activity"/>
    <property type="evidence" value="ECO:0007669"/>
    <property type="project" value="InterPro"/>
</dbReference>
<dbReference type="FunFam" id="3.90.230.10:FF:000009">
    <property type="entry name" value="xaa-Pro aminopeptidase 2"/>
    <property type="match status" value="1"/>
</dbReference>
<dbReference type="Proteomes" id="UP000483362">
    <property type="component" value="Unassembled WGS sequence"/>
</dbReference>
<keyword evidence="2" id="KW-0479">Metal-binding</keyword>
<keyword evidence="7" id="KW-0645">Protease</keyword>
<sequence>MSKDTYQHLEELRQYMRGKHVDAVIIPGTDPHQSEYTCDYWKYREYLTGFTGDNGTAVVTLDKAGLWTDSRYFLQAQEQLADSGFVMYKERVPGEPTVHEWLASELGEDALVAIDGRMFTLVEANRLENFCGQNGFMLATDFFPSDAIWTGRPEMPSGPASVYPVEYDGEDVDSKMDRVMRAVKAAGADGMLVTALDEIAWLFNLRGTDVAYTPVVMAYAFITNHDRVLFIDQNKVTKQVKDHLKQHDVKVKDYDEVEKFLSHVSERLTVALDPHRVSDRLGQALMCSKLYIASPIIDLKAVKNEVEIAGYREAMKADGAALVRAFMWIEANAAQGITELDVDNRLQQERARCELYRGDSFHTIAGYKEHGAIVHYEASEQSASTLAPDGLLLVDTGGQYLNGTTDITRTITLGNVTAQQRHDYTLVLKGHLALARAVFPYNTYGSQLDILAHGPLWQEGLNYGHGTGHGVGHFLGCHEGPFQIRMNYIPAPLRLGEVTSDEPGLYKTGEYGIRIENLLLVVPAMSNEDYGDFYKFEVLTLMPYDTRLIDKSMLSPEEVKQVNDYHARVLAELGPLLSPEEQQWLAAKTQAI</sequence>
<feature type="domain" description="Peptidase M24 C-terminal" evidence="6">
    <location>
        <begin position="533"/>
        <end position="592"/>
    </location>
</feature>
<accession>A0A6L5XCE9</accession>
<evidence type="ECO:0000313" key="8">
    <source>
        <dbReference type="Proteomes" id="UP000483362"/>
    </source>
</evidence>
<name>A0A6L5XCE9_9BACT</name>
<dbReference type="InterPro" id="IPR000587">
    <property type="entry name" value="Creatinase_N"/>
</dbReference>
<comment type="caution">
    <text evidence="7">The sequence shown here is derived from an EMBL/GenBank/DDBJ whole genome shotgun (WGS) entry which is preliminary data.</text>
</comment>
<dbReference type="RefSeq" id="WP_154327255.1">
    <property type="nucleotide sequence ID" value="NZ_CP045696.1"/>
</dbReference>